<comment type="caution">
    <text evidence="1">The sequence shown here is derived from an EMBL/GenBank/DDBJ whole genome shotgun (WGS) entry which is preliminary data.</text>
</comment>
<gene>
    <name evidence="1" type="ORF">GMARGA_LOCUS6130</name>
</gene>
<reference evidence="1 2" key="1">
    <citation type="submission" date="2021-06" db="EMBL/GenBank/DDBJ databases">
        <authorList>
            <person name="Kallberg Y."/>
            <person name="Tangrot J."/>
            <person name="Rosling A."/>
        </authorList>
    </citation>
    <scope>NUCLEOTIDE SEQUENCE [LARGE SCALE GENOMIC DNA]</scope>
    <source>
        <strain evidence="1 2">120-4 pot B 10/14</strain>
    </source>
</reference>
<sequence length="100" mass="11594">MEKSKNQINWHRSSFSFLRNAHDYYTLSVVLCRGEPLNSITSIPLGMPQNVTLNMFLLDNTQETLSPQLLSLPPSSLSMLEYRYSPTVDELDNLVRQRKY</sequence>
<proteinExistence type="predicted"/>
<name>A0ABN7UHG0_GIGMA</name>
<dbReference type="EMBL" id="CAJVQB010002716">
    <property type="protein sequence ID" value="CAG8584945.1"/>
    <property type="molecule type" value="Genomic_DNA"/>
</dbReference>
<keyword evidence="2" id="KW-1185">Reference proteome</keyword>
<protein>
    <submittedName>
        <fullName evidence="1">16789_t:CDS:1</fullName>
    </submittedName>
</protein>
<accession>A0ABN7UHG0</accession>
<dbReference type="Proteomes" id="UP000789901">
    <property type="component" value="Unassembled WGS sequence"/>
</dbReference>
<organism evidence="1 2">
    <name type="scientific">Gigaspora margarita</name>
    <dbReference type="NCBI Taxonomy" id="4874"/>
    <lineage>
        <taxon>Eukaryota</taxon>
        <taxon>Fungi</taxon>
        <taxon>Fungi incertae sedis</taxon>
        <taxon>Mucoromycota</taxon>
        <taxon>Glomeromycotina</taxon>
        <taxon>Glomeromycetes</taxon>
        <taxon>Diversisporales</taxon>
        <taxon>Gigasporaceae</taxon>
        <taxon>Gigaspora</taxon>
    </lineage>
</organism>
<evidence type="ECO:0000313" key="1">
    <source>
        <dbReference type="EMBL" id="CAG8584945.1"/>
    </source>
</evidence>
<evidence type="ECO:0000313" key="2">
    <source>
        <dbReference type="Proteomes" id="UP000789901"/>
    </source>
</evidence>